<name>A0A8J6DRW0_GALPY</name>
<keyword evidence="3" id="KW-1185">Reference proteome</keyword>
<evidence type="ECO:0000256" key="1">
    <source>
        <dbReference type="SAM" id="MobiDB-lite"/>
    </source>
</evidence>
<evidence type="ECO:0000313" key="3">
    <source>
        <dbReference type="Proteomes" id="UP000700334"/>
    </source>
</evidence>
<dbReference type="EMBL" id="JAGFMF010011690">
    <property type="protein sequence ID" value="KAG8516068.1"/>
    <property type="molecule type" value="Genomic_DNA"/>
</dbReference>
<dbReference type="Proteomes" id="UP000700334">
    <property type="component" value="Unassembled WGS sequence"/>
</dbReference>
<dbReference type="AlphaFoldDB" id="A0A8J6DRW0"/>
<evidence type="ECO:0000313" key="2">
    <source>
        <dbReference type="EMBL" id="KAG8516068.1"/>
    </source>
</evidence>
<reference evidence="2" key="1">
    <citation type="journal article" date="2021" name="Evol. Appl.">
        <title>The genome of the Pyrenean desman and the effects of bottlenecks and inbreeding on the genomic landscape of an endangered species.</title>
        <authorList>
            <person name="Escoda L."/>
            <person name="Castresana J."/>
        </authorList>
    </citation>
    <scope>NUCLEOTIDE SEQUENCE</scope>
    <source>
        <strain evidence="2">IBE-C5619</strain>
    </source>
</reference>
<comment type="caution">
    <text evidence="2">The sequence shown here is derived from an EMBL/GenBank/DDBJ whole genome shotgun (WGS) entry which is preliminary data.</text>
</comment>
<proteinExistence type="predicted"/>
<feature type="region of interest" description="Disordered" evidence="1">
    <location>
        <begin position="89"/>
        <end position="118"/>
    </location>
</feature>
<protein>
    <submittedName>
        <fullName evidence="2">Beta-enolase</fullName>
    </submittedName>
</protein>
<organism evidence="2 3">
    <name type="scientific">Galemys pyrenaicus</name>
    <name type="common">Iberian desman</name>
    <name type="synonym">Pyrenean desman</name>
    <dbReference type="NCBI Taxonomy" id="202257"/>
    <lineage>
        <taxon>Eukaryota</taxon>
        <taxon>Metazoa</taxon>
        <taxon>Chordata</taxon>
        <taxon>Craniata</taxon>
        <taxon>Vertebrata</taxon>
        <taxon>Euteleostomi</taxon>
        <taxon>Mammalia</taxon>
        <taxon>Eutheria</taxon>
        <taxon>Laurasiatheria</taxon>
        <taxon>Eulipotyphla</taxon>
        <taxon>Talpidae</taxon>
        <taxon>Galemys</taxon>
    </lineage>
</organism>
<accession>A0A8J6DRW0</accession>
<gene>
    <name evidence="2" type="ORF">J0S82_000691</name>
</gene>
<sequence length="150" mass="16548">MQKIFAQEILNSRGRWTGTSSFVQHSFHRHIADLTGNPDPVLPAPAFDVISGVSTAGDEGVHDSVFKKAMCVDAKVYHHYHNWSSRSIMGKTSPIDQINPGCKRDQSKGSGSPHGEPPTPKGYLAWCLGVQHRADQNCLPPLRAKYNQLE</sequence>